<evidence type="ECO:0000313" key="2">
    <source>
        <dbReference type="EMBL" id="KAF2177621.1"/>
    </source>
</evidence>
<evidence type="ECO:0000256" key="1">
    <source>
        <dbReference type="SAM" id="MobiDB-lite"/>
    </source>
</evidence>
<dbReference type="EMBL" id="ML994686">
    <property type="protein sequence ID" value="KAF2177621.1"/>
    <property type="molecule type" value="Genomic_DNA"/>
</dbReference>
<gene>
    <name evidence="2" type="ORF">K469DRAFT_807325</name>
</gene>
<organism evidence="2 3">
    <name type="scientific">Zopfia rhizophila CBS 207.26</name>
    <dbReference type="NCBI Taxonomy" id="1314779"/>
    <lineage>
        <taxon>Eukaryota</taxon>
        <taxon>Fungi</taxon>
        <taxon>Dikarya</taxon>
        <taxon>Ascomycota</taxon>
        <taxon>Pezizomycotina</taxon>
        <taxon>Dothideomycetes</taxon>
        <taxon>Dothideomycetes incertae sedis</taxon>
        <taxon>Zopfiaceae</taxon>
        <taxon>Zopfia</taxon>
    </lineage>
</organism>
<dbReference type="Proteomes" id="UP000800200">
    <property type="component" value="Unassembled WGS sequence"/>
</dbReference>
<accession>A0A6A6DDR4</accession>
<dbReference type="AlphaFoldDB" id="A0A6A6DDR4"/>
<reference evidence="2" key="1">
    <citation type="journal article" date="2020" name="Stud. Mycol.">
        <title>101 Dothideomycetes genomes: a test case for predicting lifestyles and emergence of pathogens.</title>
        <authorList>
            <person name="Haridas S."/>
            <person name="Albert R."/>
            <person name="Binder M."/>
            <person name="Bloem J."/>
            <person name="Labutti K."/>
            <person name="Salamov A."/>
            <person name="Andreopoulos B."/>
            <person name="Baker S."/>
            <person name="Barry K."/>
            <person name="Bills G."/>
            <person name="Bluhm B."/>
            <person name="Cannon C."/>
            <person name="Castanera R."/>
            <person name="Culley D."/>
            <person name="Daum C."/>
            <person name="Ezra D."/>
            <person name="Gonzalez J."/>
            <person name="Henrissat B."/>
            <person name="Kuo A."/>
            <person name="Liang C."/>
            <person name="Lipzen A."/>
            <person name="Lutzoni F."/>
            <person name="Magnuson J."/>
            <person name="Mondo S."/>
            <person name="Nolan M."/>
            <person name="Ohm R."/>
            <person name="Pangilinan J."/>
            <person name="Park H.-J."/>
            <person name="Ramirez L."/>
            <person name="Alfaro M."/>
            <person name="Sun H."/>
            <person name="Tritt A."/>
            <person name="Yoshinaga Y."/>
            <person name="Zwiers L.-H."/>
            <person name="Turgeon B."/>
            <person name="Goodwin S."/>
            <person name="Spatafora J."/>
            <person name="Crous P."/>
            <person name="Grigoriev I."/>
        </authorList>
    </citation>
    <scope>NUCLEOTIDE SEQUENCE</scope>
    <source>
        <strain evidence="2">CBS 207.26</strain>
    </source>
</reference>
<proteinExistence type="predicted"/>
<name>A0A6A6DDR4_9PEZI</name>
<sequence>MSNMEVSLAAIGACGGTVKWLLGRCIPCLDSINSNQRSKYNKPNGSSSGYNRERKRRKYFNVETAGVTMQVNRYEYMYESSSETERCGIKFWF</sequence>
<evidence type="ECO:0000313" key="3">
    <source>
        <dbReference type="Proteomes" id="UP000800200"/>
    </source>
</evidence>
<protein>
    <submittedName>
        <fullName evidence="2">Uncharacterized protein</fullName>
    </submittedName>
</protein>
<feature type="region of interest" description="Disordered" evidence="1">
    <location>
        <begin position="33"/>
        <end position="54"/>
    </location>
</feature>
<feature type="compositionally biased region" description="Polar residues" evidence="1">
    <location>
        <begin position="33"/>
        <end position="50"/>
    </location>
</feature>
<keyword evidence="3" id="KW-1185">Reference proteome</keyword>